<dbReference type="RefSeq" id="WP_106265476.1">
    <property type="nucleotide sequence ID" value="NZ_PVTX01000002.1"/>
</dbReference>
<dbReference type="InterPro" id="IPR011042">
    <property type="entry name" value="6-blade_b-propeller_TolB-like"/>
</dbReference>
<evidence type="ECO:0000256" key="1">
    <source>
        <dbReference type="SAM" id="MobiDB-lite"/>
    </source>
</evidence>
<name>A0ABX5EGQ4_9MICO</name>
<feature type="chain" id="PRO_5047151754" description="ScyD/ScyE family protein" evidence="2">
    <location>
        <begin position="25"/>
        <end position="371"/>
    </location>
</feature>
<evidence type="ECO:0000256" key="2">
    <source>
        <dbReference type="SAM" id="SignalP"/>
    </source>
</evidence>
<keyword evidence="4" id="KW-1185">Reference proteome</keyword>
<dbReference type="Proteomes" id="UP000239895">
    <property type="component" value="Unassembled WGS sequence"/>
</dbReference>
<dbReference type="EMBL" id="PVTX01000002">
    <property type="protein sequence ID" value="PRZ08609.1"/>
    <property type="molecule type" value="Genomic_DNA"/>
</dbReference>
<keyword evidence="2" id="KW-0732">Signal</keyword>
<dbReference type="NCBIfam" id="NF033206">
    <property type="entry name" value="ScyE_fam"/>
    <property type="match status" value="1"/>
</dbReference>
<dbReference type="InterPro" id="IPR048031">
    <property type="entry name" value="ScyD/ScyE-like"/>
</dbReference>
<protein>
    <recommendedName>
        <fullName evidence="5">ScyD/ScyE family protein</fullName>
    </recommendedName>
</protein>
<gene>
    <name evidence="3" type="ORF">BCL65_102151</name>
</gene>
<proteinExistence type="predicted"/>
<organism evidence="3 4">
    <name type="scientific">Isoptericola halotolerans</name>
    <dbReference type="NCBI Taxonomy" id="300560"/>
    <lineage>
        <taxon>Bacteria</taxon>
        <taxon>Bacillati</taxon>
        <taxon>Actinomycetota</taxon>
        <taxon>Actinomycetes</taxon>
        <taxon>Micrococcales</taxon>
        <taxon>Promicromonosporaceae</taxon>
        <taxon>Isoptericola</taxon>
    </lineage>
</organism>
<evidence type="ECO:0008006" key="5">
    <source>
        <dbReference type="Google" id="ProtNLM"/>
    </source>
</evidence>
<dbReference type="SUPFAM" id="SSF101898">
    <property type="entry name" value="NHL repeat"/>
    <property type="match status" value="1"/>
</dbReference>
<evidence type="ECO:0000313" key="3">
    <source>
        <dbReference type="EMBL" id="PRZ08609.1"/>
    </source>
</evidence>
<accession>A0ABX5EGQ4</accession>
<feature type="region of interest" description="Disordered" evidence="1">
    <location>
        <begin position="351"/>
        <end position="371"/>
    </location>
</feature>
<evidence type="ECO:0000313" key="4">
    <source>
        <dbReference type="Proteomes" id="UP000239895"/>
    </source>
</evidence>
<sequence length="371" mass="38427">MRRTLSSCAAVVAALVLAATPAAAHGSHGSHDPRPPSSTTIASGLVTPLSLAVGPRGTTFVSQNFAGLLTAVDRRGEASVLYASDDGAEVGGLSYTHRTVTFAETGATQTVKQLHLDKRGNPRGEPTVLADVGAYEAAKNPDGSVTYGFRTVPESCLADVPPEIPAQYTGIVESHPYATTTTHRGTTYVADAAANAILSVDHRGKVRTAAVLPAQPVRITAAAAEAQGLPSCVVGHKYWFEPVPTDVEVGPFGLLYVSLLPGGPEDDSLGARGSVVVVSPWNGRAHTVADDLLSPTGIAVDKKGTVYVAQLFGGEISKVGRHGATEVVSVPLPGDVELHGRDLLATVNVLPPDETSPPDGQLVRYSLSGRR</sequence>
<feature type="signal peptide" evidence="2">
    <location>
        <begin position="1"/>
        <end position="24"/>
    </location>
</feature>
<dbReference type="Gene3D" id="2.120.10.30">
    <property type="entry name" value="TolB, C-terminal domain"/>
    <property type="match status" value="1"/>
</dbReference>
<comment type="caution">
    <text evidence="3">The sequence shown here is derived from an EMBL/GenBank/DDBJ whole genome shotgun (WGS) entry which is preliminary data.</text>
</comment>
<reference evidence="3 4" key="1">
    <citation type="submission" date="2018-03" db="EMBL/GenBank/DDBJ databases">
        <title>Comparative analysis of microorganisms from saline springs in Andes Mountain Range, Colombia.</title>
        <authorList>
            <person name="Rubin E."/>
        </authorList>
    </citation>
    <scope>NUCLEOTIDE SEQUENCE [LARGE SCALE GENOMIC DNA]</scope>
    <source>
        <strain evidence="3 4">CG 23</strain>
    </source>
</reference>